<proteinExistence type="inferred from homology"/>
<dbReference type="SUPFAM" id="SSF88659">
    <property type="entry name" value="Sigma3 and sigma4 domains of RNA polymerase sigma factors"/>
    <property type="match status" value="1"/>
</dbReference>
<comment type="similarity">
    <text evidence="1">Belongs to the sigma-70 factor family. ECF subfamily.</text>
</comment>
<gene>
    <name evidence="8" type="ORF">FVO59_13280</name>
</gene>
<keyword evidence="3" id="KW-0731">Sigma factor</keyword>
<sequence length="167" mass="18555">MSRHDGARLSRALESSATDLLAYLERRIGADDAPDLLGETMVVAWRRVDELPVDAERARMWLFGIARGTLLNHARGQRRRWALADRLRLQLRESATSPAADDGAEVRDAIERLDPELAELVRLVHWDRLSIAEAAELLGIRASTARGRYQRAKDALRATLGVGAPLA</sequence>
<evidence type="ECO:0000256" key="2">
    <source>
        <dbReference type="ARBA" id="ARBA00023015"/>
    </source>
</evidence>
<feature type="domain" description="RNA polymerase sigma factor 70 region 4 type 2" evidence="7">
    <location>
        <begin position="105"/>
        <end position="156"/>
    </location>
</feature>
<dbReference type="Pfam" id="PF08281">
    <property type="entry name" value="Sigma70_r4_2"/>
    <property type="match status" value="1"/>
</dbReference>
<reference evidence="8 9" key="1">
    <citation type="journal article" date="2020" name="Front. Microbiol.">
        <title>Design of Bacterial Strain-Specific qPCR Assays Using NGS Data and Publicly Available Resources and Its Application to Track Biocontrol Strains.</title>
        <authorList>
            <person name="Hernandez I."/>
            <person name="Sant C."/>
            <person name="Martinez R."/>
            <person name="Fernandez C."/>
        </authorList>
    </citation>
    <scope>NUCLEOTIDE SEQUENCE [LARGE SCALE GENOMIC DNA]</scope>
    <source>
        <strain evidence="8 9">B24</strain>
    </source>
</reference>
<protein>
    <submittedName>
        <fullName evidence="8">RNA polymerase sigma factor</fullName>
    </submittedName>
</protein>
<dbReference type="InterPro" id="IPR007627">
    <property type="entry name" value="RNA_pol_sigma70_r2"/>
</dbReference>
<evidence type="ECO:0000256" key="1">
    <source>
        <dbReference type="ARBA" id="ARBA00010641"/>
    </source>
</evidence>
<dbReference type="RefSeq" id="WP_182253072.1">
    <property type="nucleotide sequence ID" value="NZ_CP043732.1"/>
</dbReference>
<dbReference type="AlphaFoldDB" id="A0A7D8AD56"/>
<dbReference type="PANTHER" id="PTHR43133">
    <property type="entry name" value="RNA POLYMERASE ECF-TYPE SIGMA FACTO"/>
    <property type="match status" value="1"/>
</dbReference>
<dbReference type="InterPro" id="IPR013249">
    <property type="entry name" value="RNA_pol_sigma70_r4_t2"/>
</dbReference>
<evidence type="ECO:0000256" key="4">
    <source>
        <dbReference type="ARBA" id="ARBA00023125"/>
    </source>
</evidence>
<dbReference type="EMBL" id="CP043732">
    <property type="protein sequence ID" value="QMU98061.1"/>
    <property type="molecule type" value="Genomic_DNA"/>
</dbReference>
<evidence type="ECO:0000259" key="6">
    <source>
        <dbReference type="Pfam" id="PF04542"/>
    </source>
</evidence>
<dbReference type="Gene3D" id="1.10.10.10">
    <property type="entry name" value="Winged helix-like DNA-binding domain superfamily/Winged helix DNA-binding domain"/>
    <property type="match status" value="1"/>
</dbReference>
<dbReference type="Pfam" id="PF04542">
    <property type="entry name" value="Sigma70_r2"/>
    <property type="match status" value="1"/>
</dbReference>
<evidence type="ECO:0000256" key="3">
    <source>
        <dbReference type="ARBA" id="ARBA00023082"/>
    </source>
</evidence>
<dbReference type="InterPro" id="IPR013325">
    <property type="entry name" value="RNA_pol_sigma_r2"/>
</dbReference>
<dbReference type="GO" id="GO:0003677">
    <property type="term" value="F:DNA binding"/>
    <property type="evidence" value="ECO:0007669"/>
    <property type="project" value="UniProtKB-KW"/>
</dbReference>
<keyword evidence="2" id="KW-0805">Transcription regulation</keyword>
<dbReference type="Proteomes" id="UP000515708">
    <property type="component" value="Chromosome"/>
</dbReference>
<accession>A0A7D8AD56</accession>
<dbReference type="PANTHER" id="PTHR43133:SF8">
    <property type="entry name" value="RNA POLYMERASE SIGMA FACTOR HI_1459-RELATED"/>
    <property type="match status" value="1"/>
</dbReference>
<organism evidence="8 9">
    <name type="scientific">Microbacterium esteraromaticum</name>
    <dbReference type="NCBI Taxonomy" id="57043"/>
    <lineage>
        <taxon>Bacteria</taxon>
        <taxon>Bacillati</taxon>
        <taxon>Actinomycetota</taxon>
        <taxon>Actinomycetes</taxon>
        <taxon>Micrococcales</taxon>
        <taxon>Microbacteriaceae</taxon>
        <taxon>Microbacterium</taxon>
    </lineage>
</organism>
<feature type="domain" description="RNA polymerase sigma-70 region 2" evidence="6">
    <location>
        <begin position="19"/>
        <end position="80"/>
    </location>
</feature>
<dbReference type="InterPro" id="IPR014284">
    <property type="entry name" value="RNA_pol_sigma-70_dom"/>
</dbReference>
<dbReference type="InterPro" id="IPR013324">
    <property type="entry name" value="RNA_pol_sigma_r3/r4-like"/>
</dbReference>
<evidence type="ECO:0000313" key="8">
    <source>
        <dbReference type="EMBL" id="QMU98061.1"/>
    </source>
</evidence>
<dbReference type="InterPro" id="IPR036388">
    <property type="entry name" value="WH-like_DNA-bd_sf"/>
</dbReference>
<dbReference type="InterPro" id="IPR039425">
    <property type="entry name" value="RNA_pol_sigma-70-like"/>
</dbReference>
<evidence type="ECO:0000256" key="5">
    <source>
        <dbReference type="ARBA" id="ARBA00023163"/>
    </source>
</evidence>
<keyword evidence="4" id="KW-0238">DNA-binding</keyword>
<dbReference type="Gene3D" id="1.10.1740.10">
    <property type="match status" value="1"/>
</dbReference>
<dbReference type="NCBIfam" id="TIGR02937">
    <property type="entry name" value="sigma70-ECF"/>
    <property type="match status" value="1"/>
</dbReference>
<keyword evidence="5" id="KW-0804">Transcription</keyword>
<dbReference type="SUPFAM" id="SSF88946">
    <property type="entry name" value="Sigma2 domain of RNA polymerase sigma factors"/>
    <property type="match status" value="1"/>
</dbReference>
<evidence type="ECO:0000259" key="7">
    <source>
        <dbReference type="Pfam" id="PF08281"/>
    </source>
</evidence>
<dbReference type="GO" id="GO:0006352">
    <property type="term" value="P:DNA-templated transcription initiation"/>
    <property type="evidence" value="ECO:0007669"/>
    <property type="project" value="InterPro"/>
</dbReference>
<name>A0A7D8AD56_9MICO</name>
<evidence type="ECO:0000313" key="9">
    <source>
        <dbReference type="Proteomes" id="UP000515708"/>
    </source>
</evidence>
<dbReference type="GO" id="GO:0016987">
    <property type="term" value="F:sigma factor activity"/>
    <property type="evidence" value="ECO:0007669"/>
    <property type="project" value="UniProtKB-KW"/>
</dbReference>